<sequence length="40" mass="4170">SSRSSRSGSPVRYRWRSLIGPPPSAAAPTSGALCSLIRSP</sequence>
<dbReference type="AlphaFoldDB" id="A0A6J4IYU9"/>
<accession>A0A6J4IYU9</accession>
<feature type="region of interest" description="Disordered" evidence="1">
    <location>
        <begin position="1"/>
        <end position="40"/>
    </location>
</feature>
<organism evidence="2">
    <name type="scientific">uncultured Acidimicrobiales bacterium</name>
    <dbReference type="NCBI Taxonomy" id="310071"/>
    <lineage>
        <taxon>Bacteria</taxon>
        <taxon>Bacillati</taxon>
        <taxon>Actinomycetota</taxon>
        <taxon>Acidimicrobiia</taxon>
        <taxon>Acidimicrobiales</taxon>
        <taxon>environmental samples</taxon>
    </lineage>
</organism>
<dbReference type="EMBL" id="CADCTB010000185">
    <property type="protein sequence ID" value="CAA9265886.1"/>
    <property type="molecule type" value="Genomic_DNA"/>
</dbReference>
<proteinExistence type="predicted"/>
<feature type="non-terminal residue" evidence="2">
    <location>
        <position position="40"/>
    </location>
</feature>
<protein>
    <submittedName>
        <fullName evidence="2">Uncharacterized protein</fullName>
    </submittedName>
</protein>
<evidence type="ECO:0000256" key="1">
    <source>
        <dbReference type="SAM" id="MobiDB-lite"/>
    </source>
</evidence>
<reference evidence="2" key="1">
    <citation type="submission" date="2020-02" db="EMBL/GenBank/DDBJ databases">
        <authorList>
            <person name="Meier V. D."/>
        </authorList>
    </citation>
    <scope>NUCLEOTIDE SEQUENCE</scope>
    <source>
        <strain evidence="2">AVDCRST_MAG10</strain>
    </source>
</reference>
<feature type="non-terminal residue" evidence="2">
    <location>
        <position position="1"/>
    </location>
</feature>
<name>A0A6J4IYU9_9ACTN</name>
<gene>
    <name evidence="2" type="ORF">AVDCRST_MAG10-3005</name>
</gene>
<evidence type="ECO:0000313" key="2">
    <source>
        <dbReference type="EMBL" id="CAA9265886.1"/>
    </source>
</evidence>